<feature type="transmembrane region" description="Helical" evidence="7">
    <location>
        <begin position="371"/>
        <end position="391"/>
    </location>
</feature>
<evidence type="ECO:0000256" key="5">
    <source>
        <dbReference type="ARBA" id="ARBA00023136"/>
    </source>
</evidence>
<keyword evidence="11" id="KW-1185">Reference proteome</keyword>
<dbReference type="PANTHER" id="PTHR30572:SF4">
    <property type="entry name" value="ABC TRANSPORTER PERMEASE YTRF"/>
    <property type="match status" value="1"/>
</dbReference>
<dbReference type="EMBL" id="JACDQQ010001579">
    <property type="protein sequence ID" value="MBA0086571.1"/>
    <property type="molecule type" value="Genomic_DNA"/>
</dbReference>
<feature type="transmembrane region" description="Helical" evidence="7">
    <location>
        <begin position="223"/>
        <end position="247"/>
    </location>
</feature>
<accession>A0A7V8NSH1</accession>
<sequence>QSRKGPPQEYLPTPYLNAVDYREKTNVFSGASVAIFTGVKFVISGKQTQQLFAELVNGNFFEVLGVQPFLGRGFSQAEDASPTPVAVLSYALWNTQFGAERGILGRTIQLNEQDFTVIGVAPRELRNIGNLGSPDLWIPISMREQILAGVQKQFLYDRGFRMAAMVARLKPGVNLKQAQMAVKALAVDLEKEFPKQNGGRSEMLVPINETAIPPQLHGVFAKAGALMMLIVGLVLLIACANVANLLLARATQRQREIAVRLAMGAGRMRLIRQLLTESLMLALLGGGFGILLGFWGKSVLSSLLPPGLARNLNLRLDGRVLIYTLGLALVATVLFGLAPALEASRLDRMASLKDRTNAPGGSARWYGLRGVLVMVQVALSLVALAGAGLFIHSLRNAQQIDPGFEVKHELVMFVNLGAAQYPQAQAEAFYRDVVERLQTLPAVAGASVADSAPFTGGLQRTTFTDGVDTSDPRNGKLTPLIAVAPGFFKTAGISLLGGRAFTDQDSETGAMVAVVNKAMAENFWPGQDPIGKHIHFLGETWDITVVGRVNTVKYLTLGEPPQAIIYVPLKQHYAPAVTVYVRTKDDPNKALTSIRATVQSLIPSVPLTNVQTVEQTLLQSLTAPRLGAELLGTFGLLALILAAIGTYGVMSYSVSQRTQEIGIRMSLGAQARDVRQLILASGLAMVSTGVAVGLVLSTVLARGMNSLLFGIGSFDGPSFLGTSALLILVAMAACWIPARRAMRVDPLIALRYE</sequence>
<feature type="transmembrane region" description="Helical" evidence="7">
    <location>
        <begin position="630"/>
        <end position="655"/>
    </location>
</feature>
<name>A0A7V8NSH1_9BACT</name>
<evidence type="ECO:0000256" key="6">
    <source>
        <dbReference type="ARBA" id="ARBA00038076"/>
    </source>
</evidence>
<feature type="domain" description="ABC3 transporter permease C-terminal" evidence="8">
    <location>
        <begin position="633"/>
        <end position="746"/>
    </location>
</feature>
<dbReference type="GO" id="GO:0022857">
    <property type="term" value="F:transmembrane transporter activity"/>
    <property type="evidence" value="ECO:0007669"/>
    <property type="project" value="TreeGrafter"/>
</dbReference>
<evidence type="ECO:0000313" key="11">
    <source>
        <dbReference type="Proteomes" id="UP000567293"/>
    </source>
</evidence>
<keyword evidence="5 7" id="KW-0472">Membrane</keyword>
<evidence type="ECO:0000259" key="9">
    <source>
        <dbReference type="Pfam" id="PF12704"/>
    </source>
</evidence>
<gene>
    <name evidence="10" type="ORF">HRJ53_16445</name>
</gene>
<evidence type="ECO:0000256" key="7">
    <source>
        <dbReference type="SAM" id="Phobius"/>
    </source>
</evidence>
<evidence type="ECO:0000256" key="2">
    <source>
        <dbReference type="ARBA" id="ARBA00022475"/>
    </source>
</evidence>
<organism evidence="10 11">
    <name type="scientific">Candidatus Acidiferrum panamense</name>
    <dbReference type="NCBI Taxonomy" id="2741543"/>
    <lineage>
        <taxon>Bacteria</taxon>
        <taxon>Pseudomonadati</taxon>
        <taxon>Acidobacteriota</taxon>
        <taxon>Terriglobia</taxon>
        <taxon>Candidatus Acidiferrales</taxon>
        <taxon>Candidatus Acidiferrum</taxon>
    </lineage>
</organism>
<proteinExistence type="inferred from homology"/>
<evidence type="ECO:0000256" key="3">
    <source>
        <dbReference type="ARBA" id="ARBA00022692"/>
    </source>
</evidence>
<dbReference type="InterPro" id="IPR025857">
    <property type="entry name" value="MacB_PCD"/>
</dbReference>
<reference evidence="10" key="1">
    <citation type="submission" date="2020-06" db="EMBL/GenBank/DDBJ databases">
        <title>Legume-microbial interactions unlock mineral nutrients during tropical forest succession.</title>
        <authorList>
            <person name="Epihov D.Z."/>
        </authorList>
    </citation>
    <scope>NUCLEOTIDE SEQUENCE [LARGE SCALE GENOMIC DNA]</scope>
    <source>
        <strain evidence="10">Pan2503</strain>
    </source>
</reference>
<comment type="similarity">
    <text evidence="6">Belongs to the ABC-4 integral membrane protein family.</text>
</comment>
<evidence type="ECO:0000256" key="4">
    <source>
        <dbReference type="ARBA" id="ARBA00022989"/>
    </source>
</evidence>
<protein>
    <submittedName>
        <fullName evidence="10">ABC transporter permease</fullName>
    </submittedName>
</protein>
<feature type="domain" description="MacB-like periplasmic core" evidence="9">
    <location>
        <begin position="372"/>
        <end position="595"/>
    </location>
</feature>
<dbReference type="NCBIfam" id="TIGR03434">
    <property type="entry name" value="ADOP"/>
    <property type="match status" value="1"/>
</dbReference>
<dbReference type="InterPro" id="IPR003838">
    <property type="entry name" value="ABC3_permease_C"/>
</dbReference>
<feature type="domain" description="ABC3 transporter permease C-terminal" evidence="8">
    <location>
        <begin position="229"/>
        <end position="346"/>
    </location>
</feature>
<keyword evidence="2" id="KW-1003">Cell membrane</keyword>
<dbReference type="Pfam" id="PF12704">
    <property type="entry name" value="MacB_PCD"/>
    <property type="match status" value="2"/>
</dbReference>
<dbReference type="Proteomes" id="UP000567293">
    <property type="component" value="Unassembled WGS sequence"/>
</dbReference>
<feature type="transmembrane region" description="Helical" evidence="7">
    <location>
        <begin position="676"/>
        <end position="699"/>
    </location>
</feature>
<comment type="subcellular location">
    <subcellularLocation>
        <location evidence="1">Cell membrane</location>
        <topology evidence="1">Multi-pass membrane protein</topology>
    </subcellularLocation>
</comment>
<keyword evidence="3 7" id="KW-0812">Transmembrane</keyword>
<dbReference type="Pfam" id="PF02687">
    <property type="entry name" value="FtsX"/>
    <property type="match status" value="2"/>
</dbReference>
<dbReference type="AlphaFoldDB" id="A0A7V8NSH1"/>
<feature type="transmembrane region" description="Helical" evidence="7">
    <location>
        <begin position="719"/>
        <end position="738"/>
    </location>
</feature>
<feature type="domain" description="MacB-like periplasmic core" evidence="9">
    <location>
        <begin position="17"/>
        <end position="184"/>
    </location>
</feature>
<feature type="non-terminal residue" evidence="10">
    <location>
        <position position="1"/>
    </location>
</feature>
<feature type="transmembrane region" description="Helical" evidence="7">
    <location>
        <begin position="320"/>
        <end position="341"/>
    </location>
</feature>
<feature type="transmembrane region" description="Helical" evidence="7">
    <location>
        <begin position="278"/>
        <end position="300"/>
    </location>
</feature>
<evidence type="ECO:0000259" key="8">
    <source>
        <dbReference type="Pfam" id="PF02687"/>
    </source>
</evidence>
<dbReference type="InterPro" id="IPR050250">
    <property type="entry name" value="Macrolide_Exporter_MacB"/>
</dbReference>
<dbReference type="PANTHER" id="PTHR30572">
    <property type="entry name" value="MEMBRANE COMPONENT OF TRANSPORTER-RELATED"/>
    <property type="match status" value="1"/>
</dbReference>
<dbReference type="InterPro" id="IPR017800">
    <property type="entry name" value="ADOP"/>
</dbReference>
<comment type="caution">
    <text evidence="10">The sequence shown here is derived from an EMBL/GenBank/DDBJ whole genome shotgun (WGS) entry which is preliminary data.</text>
</comment>
<evidence type="ECO:0000313" key="10">
    <source>
        <dbReference type="EMBL" id="MBA0086571.1"/>
    </source>
</evidence>
<evidence type="ECO:0000256" key="1">
    <source>
        <dbReference type="ARBA" id="ARBA00004651"/>
    </source>
</evidence>
<dbReference type="GO" id="GO:0005886">
    <property type="term" value="C:plasma membrane"/>
    <property type="evidence" value="ECO:0007669"/>
    <property type="project" value="UniProtKB-SubCell"/>
</dbReference>
<keyword evidence="4 7" id="KW-1133">Transmembrane helix</keyword>